<dbReference type="InterPro" id="IPR027093">
    <property type="entry name" value="EAF_fam"/>
</dbReference>
<evidence type="ECO:0000256" key="6">
    <source>
        <dbReference type="ARBA" id="ARBA00023159"/>
    </source>
</evidence>
<feature type="region of interest" description="Disordered" evidence="10">
    <location>
        <begin position="135"/>
        <end position="318"/>
    </location>
</feature>
<evidence type="ECO:0000256" key="1">
    <source>
        <dbReference type="ARBA" id="ARBA00004123"/>
    </source>
</evidence>
<evidence type="ECO:0000256" key="2">
    <source>
        <dbReference type="ARBA" id="ARBA00007798"/>
    </source>
</evidence>
<reference evidence="12 13" key="1">
    <citation type="journal article" date="2015" name="Genome Biol.">
        <title>Comparative genomics of Steinernema reveals deeply conserved gene regulatory networks.</title>
        <authorList>
            <person name="Dillman A.R."/>
            <person name="Macchietto M."/>
            <person name="Porter C.F."/>
            <person name="Rogers A."/>
            <person name="Williams B."/>
            <person name="Antoshechkin I."/>
            <person name="Lee M.M."/>
            <person name="Goodwin Z."/>
            <person name="Lu X."/>
            <person name="Lewis E.E."/>
            <person name="Goodrich-Blair H."/>
            <person name="Stock S.P."/>
            <person name="Adams B.J."/>
            <person name="Sternberg P.W."/>
            <person name="Mortazavi A."/>
        </authorList>
    </citation>
    <scope>NUCLEOTIDE SEQUENCE [LARGE SCALE GENOMIC DNA]</scope>
    <source>
        <strain evidence="12 13">ALL</strain>
    </source>
</reference>
<keyword evidence="4" id="KW-0597">Phosphoprotein</keyword>
<dbReference type="OrthoDB" id="125903at2759"/>
<dbReference type="GO" id="GO:0032783">
    <property type="term" value="C:super elongation complex"/>
    <property type="evidence" value="ECO:0007669"/>
    <property type="project" value="InterPro"/>
</dbReference>
<feature type="compositionally biased region" description="Low complexity" evidence="10">
    <location>
        <begin position="276"/>
        <end position="293"/>
    </location>
</feature>
<comment type="similarity">
    <text evidence="2">Belongs to the EAF family.</text>
</comment>
<evidence type="ECO:0000313" key="13">
    <source>
        <dbReference type="Proteomes" id="UP000298663"/>
    </source>
</evidence>
<name>A0A4U5PCG0_STECR</name>
<organism evidence="12 13">
    <name type="scientific">Steinernema carpocapsae</name>
    <name type="common">Entomopathogenic nematode</name>
    <dbReference type="NCBI Taxonomy" id="34508"/>
    <lineage>
        <taxon>Eukaryota</taxon>
        <taxon>Metazoa</taxon>
        <taxon>Ecdysozoa</taxon>
        <taxon>Nematoda</taxon>
        <taxon>Chromadorea</taxon>
        <taxon>Rhabditida</taxon>
        <taxon>Tylenchina</taxon>
        <taxon>Panagrolaimomorpha</taxon>
        <taxon>Strongyloidoidea</taxon>
        <taxon>Steinernematidae</taxon>
        <taxon>Steinernema</taxon>
    </lineage>
</organism>
<dbReference type="PANTHER" id="PTHR15970">
    <property type="entry name" value="ELL-ASSOCIATED FACTOR EAF"/>
    <property type="match status" value="1"/>
</dbReference>
<dbReference type="GO" id="GO:0003711">
    <property type="term" value="F:transcription elongation factor activity"/>
    <property type="evidence" value="ECO:0007669"/>
    <property type="project" value="TreeGrafter"/>
</dbReference>
<keyword evidence="5" id="KW-0805">Transcription regulation</keyword>
<sequence length="318" mass="34860">MADLTDTIQLGTSKFRSAGRTSPGESSFTRCDVNDFKPKSSTGGNAETYMAIGSNGDVQVAVPSEHGDALTLYKGSQKPVKNEKECLLIFDPKTKTLRLEKLNTHIVLKKTRDNDPEVESAFKADIDKLRQLRSLPKEVDAEDDLRMSPEPEDREPASAASQLHLSTSDDSSSSSDSNDSSDDEDSDSERLMDEMEKLKANPEPVMPVQQQPQQQQQTIQEPDQMSSGDESMSESDDDDDLEGMMEKELNMNRGSPNDPPPPEESMPDFDELLGGSPPQQQSRPPTVSPALSSPSPPQQPDANLLQNDLCLSESSDED</sequence>
<comment type="function">
    <text evidence="9">Promotes transcriptional elongation by Su(Tpl)/ELL. Essential for development.</text>
</comment>
<feature type="compositionally biased region" description="Low complexity" evidence="10">
    <location>
        <begin position="166"/>
        <end position="178"/>
    </location>
</feature>
<keyword evidence="7" id="KW-0804">Transcription</keyword>
<feature type="compositionally biased region" description="Basic and acidic residues" evidence="10">
    <location>
        <begin position="135"/>
        <end position="156"/>
    </location>
</feature>
<keyword evidence="8" id="KW-0539">Nucleus</keyword>
<dbReference type="Pfam" id="PF09816">
    <property type="entry name" value="EAF"/>
    <property type="match status" value="1"/>
</dbReference>
<feature type="compositionally biased region" description="Polar residues" evidence="10">
    <location>
        <begin position="1"/>
        <end position="29"/>
    </location>
</feature>
<dbReference type="InterPro" id="IPR019194">
    <property type="entry name" value="Tscrpt_elong_fac_Eaf_N"/>
</dbReference>
<evidence type="ECO:0000313" key="12">
    <source>
        <dbReference type="EMBL" id="TKR94087.1"/>
    </source>
</evidence>
<gene>
    <name evidence="12" type="ORF">L596_008422</name>
</gene>
<dbReference type="AlphaFoldDB" id="A0A4U5PCG0"/>
<evidence type="ECO:0000256" key="3">
    <source>
        <dbReference type="ARBA" id="ARBA00021452"/>
    </source>
</evidence>
<protein>
    <recommendedName>
        <fullName evidence="3">Ell-associated factor Eaf</fullName>
    </recommendedName>
</protein>
<accession>A0A4U5PCG0</accession>
<feature type="compositionally biased region" description="Basic and acidic residues" evidence="10">
    <location>
        <begin position="188"/>
        <end position="200"/>
    </location>
</feature>
<feature type="compositionally biased region" description="Low complexity" evidence="10">
    <location>
        <begin position="202"/>
        <end position="230"/>
    </location>
</feature>
<evidence type="ECO:0000256" key="7">
    <source>
        <dbReference type="ARBA" id="ARBA00023163"/>
    </source>
</evidence>
<dbReference type="STRING" id="34508.A0A4U5PCG0"/>
<dbReference type="PANTHER" id="PTHR15970:SF2">
    <property type="entry name" value="ELL-ASSOCIATED FACTOR EAF"/>
    <property type="match status" value="1"/>
</dbReference>
<feature type="region of interest" description="Disordered" evidence="10">
    <location>
        <begin position="1"/>
        <end position="33"/>
    </location>
</feature>
<dbReference type="Proteomes" id="UP000298663">
    <property type="component" value="Unassembled WGS sequence"/>
</dbReference>
<dbReference type="EMBL" id="AZBU02000002">
    <property type="protein sequence ID" value="TKR94087.1"/>
    <property type="molecule type" value="Genomic_DNA"/>
</dbReference>
<feature type="domain" description="Transcription elongation factor Eaf N-terminal" evidence="11">
    <location>
        <begin position="34"/>
        <end position="113"/>
    </location>
</feature>
<evidence type="ECO:0000256" key="8">
    <source>
        <dbReference type="ARBA" id="ARBA00023242"/>
    </source>
</evidence>
<evidence type="ECO:0000256" key="9">
    <source>
        <dbReference type="ARBA" id="ARBA00025617"/>
    </source>
</evidence>
<evidence type="ECO:0000259" key="11">
    <source>
        <dbReference type="Pfam" id="PF09816"/>
    </source>
</evidence>
<proteinExistence type="inferred from homology"/>
<evidence type="ECO:0000256" key="5">
    <source>
        <dbReference type="ARBA" id="ARBA00023015"/>
    </source>
</evidence>
<keyword evidence="6" id="KW-0010">Activator</keyword>
<dbReference type="GO" id="GO:0006368">
    <property type="term" value="P:transcription elongation by RNA polymerase II"/>
    <property type="evidence" value="ECO:0007669"/>
    <property type="project" value="InterPro"/>
</dbReference>
<evidence type="ECO:0000256" key="4">
    <source>
        <dbReference type="ARBA" id="ARBA00022553"/>
    </source>
</evidence>
<comment type="subcellular location">
    <subcellularLocation>
        <location evidence="1">Nucleus</location>
    </subcellularLocation>
</comment>
<comment type="caution">
    <text evidence="12">The sequence shown here is derived from an EMBL/GenBank/DDBJ whole genome shotgun (WGS) entry which is preliminary data.</text>
</comment>
<keyword evidence="13" id="KW-1185">Reference proteome</keyword>
<feature type="compositionally biased region" description="Acidic residues" evidence="10">
    <location>
        <begin position="231"/>
        <end position="243"/>
    </location>
</feature>
<reference evidence="12 13" key="2">
    <citation type="journal article" date="2019" name="G3 (Bethesda)">
        <title>Hybrid Assembly of the Genome of the Entomopathogenic Nematode Steinernema carpocapsae Identifies the X-Chromosome.</title>
        <authorList>
            <person name="Serra L."/>
            <person name="Macchietto M."/>
            <person name="Macias-Munoz A."/>
            <person name="McGill C.J."/>
            <person name="Rodriguez I.M."/>
            <person name="Rodriguez B."/>
            <person name="Murad R."/>
            <person name="Mortazavi A."/>
        </authorList>
    </citation>
    <scope>NUCLEOTIDE SEQUENCE [LARGE SCALE GENOMIC DNA]</scope>
    <source>
        <strain evidence="12 13">ALL</strain>
    </source>
</reference>
<evidence type="ECO:0000256" key="10">
    <source>
        <dbReference type="SAM" id="MobiDB-lite"/>
    </source>
</evidence>